<protein>
    <submittedName>
        <fullName evidence="1">Unannotated protein</fullName>
    </submittedName>
</protein>
<dbReference type="AlphaFoldDB" id="A0A6J6HT11"/>
<organism evidence="1">
    <name type="scientific">freshwater metagenome</name>
    <dbReference type="NCBI Taxonomy" id="449393"/>
    <lineage>
        <taxon>unclassified sequences</taxon>
        <taxon>metagenomes</taxon>
        <taxon>ecological metagenomes</taxon>
    </lineage>
</organism>
<proteinExistence type="predicted"/>
<reference evidence="1" key="1">
    <citation type="submission" date="2020-05" db="EMBL/GenBank/DDBJ databases">
        <authorList>
            <person name="Chiriac C."/>
            <person name="Salcher M."/>
            <person name="Ghai R."/>
            <person name="Kavagutti S V."/>
        </authorList>
    </citation>
    <scope>NUCLEOTIDE SEQUENCE</scope>
</reference>
<name>A0A6J6HT11_9ZZZZ</name>
<evidence type="ECO:0000313" key="1">
    <source>
        <dbReference type="EMBL" id="CAB4616047.1"/>
    </source>
</evidence>
<dbReference type="EMBL" id="CAEZUW010000106">
    <property type="protein sequence ID" value="CAB4616047.1"/>
    <property type="molecule type" value="Genomic_DNA"/>
</dbReference>
<sequence length="118" mass="13110">MPTIHIDARELRVELSTAEQIWGLHRSLSIPAENIVGAQPLEKRWWFGLGWRIPGSMIPGVVIAGTYIQRGDKAFVSWMRGTEPLQINLTGYKYSRVVVGVKDPKGHADAINAALTEC</sequence>
<accession>A0A6J6HT11</accession>
<gene>
    <name evidence="1" type="ORF">UFOPK1855_00691</name>
</gene>